<comment type="caution">
    <text evidence="5">Lacks conserved residue(s) required for the propagation of feature annotation.</text>
</comment>
<dbReference type="InterPro" id="IPR010920">
    <property type="entry name" value="LSM_dom_sf"/>
</dbReference>
<feature type="transmembrane region" description="Helical" evidence="5">
    <location>
        <begin position="84"/>
        <end position="100"/>
    </location>
</feature>
<evidence type="ECO:0000313" key="8">
    <source>
        <dbReference type="Proteomes" id="UP000663555"/>
    </source>
</evidence>
<comment type="subcellular location">
    <subcellularLocation>
        <location evidence="5">Cell inner membrane</location>
        <topology evidence="5">Multi-pass membrane protein</topology>
    </subcellularLocation>
    <subcellularLocation>
        <location evidence="1">Membrane</location>
    </subcellularLocation>
</comment>
<feature type="domain" description="Mechanosensitive ion channel MscS" evidence="6">
    <location>
        <begin position="102"/>
        <end position="166"/>
    </location>
</feature>
<dbReference type="Pfam" id="PF00924">
    <property type="entry name" value="MS_channel_2nd"/>
    <property type="match status" value="1"/>
</dbReference>
<keyword evidence="3 5" id="KW-1133">Transmembrane helix</keyword>
<comment type="similarity">
    <text evidence="5">Belongs to the MscS (TC 1.A.23) family.</text>
</comment>
<comment type="function">
    <text evidence="5">Mechanosensitive channel that participates in the regulation of osmotic pressure changes within the cell, opening in response to stretch forces in the membrane lipid bilayer, without the need for other proteins. Contributes to normal resistance to hypoosmotic shock. Forms an ion channel of 1.0 nanosiemens conductance with a slight preference for anions.</text>
</comment>
<feature type="transmembrane region" description="Helical" evidence="5">
    <location>
        <begin position="20"/>
        <end position="40"/>
    </location>
</feature>
<keyword evidence="5" id="KW-0997">Cell inner membrane</keyword>
<organism evidence="7 8">
    <name type="scientific">Marinobacter salinisoli</name>
    <dbReference type="NCBI Taxonomy" id="2769486"/>
    <lineage>
        <taxon>Bacteria</taxon>
        <taxon>Pseudomonadati</taxon>
        <taxon>Pseudomonadota</taxon>
        <taxon>Gammaproteobacteria</taxon>
        <taxon>Pseudomonadales</taxon>
        <taxon>Marinobacteraceae</taxon>
        <taxon>Marinobacter</taxon>
    </lineage>
</organism>
<keyword evidence="8" id="KW-1185">Reference proteome</keyword>
<accession>A0ABX7MU63</accession>
<dbReference type="Proteomes" id="UP000663555">
    <property type="component" value="Chromosome"/>
</dbReference>
<dbReference type="InterPro" id="IPR006685">
    <property type="entry name" value="MscS_channel_2nd"/>
</dbReference>
<keyword evidence="5" id="KW-0813">Transport</keyword>
<dbReference type="Gene3D" id="2.30.30.60">
    <property type="match status" value="1"/>
</dbReference>
<gene>
    <name evidence="7" type="ORF">LPB19_15885</name>
</gene>
<feature type="transmembrane region" description="Helical" evidence="5">
    <location>
        <begin position="52"/>
        <end position="78"/>
    </location>
</feature>
<evidence type="ECO:0000259" key="6">
    <source>
        <dbReference type="Pfam" id="PF00924"/>
    </source>
</evidence>
<protein>
    <recommendedName>
        <fullName evidence="5">Small-conductance mechanosensitive channel</fullName>
    </recommendedName>
</protein>
<keyword evidence="2 5" id="KW-0812">Transmembrane</keyword>
<comment type="subunit">
    <text evidence="5">Homoheptamer.</text>
</comment>
<evidence type="ECO:0000313" key="7">
    <source>
        <dbReference type="EMBL" id="QSP94631.1"/>
    </source>
</evidence>
<keyword evidence="5" id="KW-0406">Ion transport</keyword>
<keyword evidence="4 5" id="KW-0472">Membrane</keyword>
<dbReference type="Gene3D" id="1.10.287.1260">
    <property type="match status" value="1"/>
</dbReference>
<dbReference type="EMBL" id="CP071247">
    <property type="protein sequence ID" value="QSP94631.1"/>
    <property type="molecule type" value="Genomic_DNA"/>
</dbReference>
<sequence>MENLEVKKVFATITSEELLEALLVVLIASVLIFLVQKLLPALASRLSGKPRLYLLASVPLLRLLIIAATIIVVVPILVEPSFENMVAIFGALGLVLGFAFKDYVNSLIAGIVTLYEMPYRPGDWIQVDDHYGEVRSIGARAAEIITPDDSVVLVPHLKLWNALLANGNDGTDRLMCVAKFHLEPNHDVDQVLELLRDVAFTSPFTRTWQPIVVVVENEPWGMLYRLKAYPLEPKEQFRYVSDLTARGARVLAKEGVRFISAPVLAG</sequence>
<evidence type="ECO:0000256" key="3">
    <source>
        <dbReference type="ARBA" id="ARBA00022989"/>
    </source>
</evidence>
<keyword evidence="5" id="KW-0407">Ion channel</keyword>
<name>A0ABX7MU63_9GAMM</name>
<dbReference type="PANTHER" id="PTHR30221:SF1">
    <property type="entry name" value="SMALL-CONDUCTANCE MECHANOSENSITIVE CHANNEL"/>
    <property type="match status" value="1"/>
</dbReference>
<evidence type="ECO:0000256" key="4">
    <source>
        <dbReference type="ARBA" id="ARBA00023136"/>
    </source>
</evidence>
<dbReference type="SUPFAM" id="SSF50182">
    <property type="entry name" value="Sm-like ribonucleoproteins"/>
    <property type="match status" value="1"/>
</dbReference>
<evidence type="ECO:0000256" key="5">
    <source>
        <dbReference type="RuleBase" id="RU369025"/>
    </source>
</evidence>
<dbReference type="InterPro" id="IPR045275">
    <property type="entry name" value="MscS_archaea/bacteria_type"/>
</dbReference>
<evidence type="ECO:0000256" key="2">
    <source>
        <dbReference type="ARBA" id="ARBA00022692"/>
    </source>
</evidence>
<reference evidence="7 8" key="1">
    <citation type="submission" date="2021-03" db="EMBL/GenBank/DDBJ databases">
        <title>Genome sequencing of Marinobacter sp. LPB0319.</title>
        <authorList>
            <person name="Kim J."/>
        </authorList>
    </citation>
    <scope>NUCLEOTIDE SEQUENCE [LARGE SCALE GENOMIC DNA]</scope>
    <source>
        <strain evidence="7 8">LPB0319</strain>
    </source>
</reference>
<dbReference type="InterPro" id="IPR023408">
    <property type="entry name" value="MscS_beta-dom_sf"/>
</dbReference>
<evidence type="ECO:0000256" key="1">
    <source>
        <dbReference type="ARBA" id="ARBA00004370"/>
    </source>
</evidence>
<keyword evidence="5" id="KW-1003">Cell membrane</keyword>
<dbReference type="RefSeq" id="WP_206643851.1">
    <property type="nucleotide sequence ID" value="NZ_CP071247.1"/>
</dbReference>
<proteinExistence type="inferred from homology"/>
<dbReference type="PANTHER" id="PTHR30221">
    <property type="entry name" value="SMALL-CONDUCTANCE MECHANOSENSITIVE CHANNEL"/>
    <property type="match status" value="1"/>
</dbReference>